<name>A0A2W5A846_9BACT</name>
<dbReference type="HAMAP" id="MF_01252">
    <property type="entry name" value="Hmp"/>
    <property type="match status" value="1"/>
</dbReference>
<feature type="site" description="Influences the redox potential of the prosthetic heme and FAD groups" evidence="15">
    <location>
        <position position="84"/>
    </location>
</feature>
<dbReference type="InterPro" id="IPR012292">
    <property type="entry name" value="Globin/Proto"/>
</dbReference>
<evidence type="ECO:0000256" key="4">
    <source>
        <dbReference type="ARBA" id="ARBA00022617"/>
    </source>
</evidence>
<keyword evidence="9 15" id="KW-0521">NADP</keyword>
<dbReference type="InterPro" id="IPR023950">
    <property type="entry name" value="Hmp"/>
</dbReference>
<keyword evidence="12 15" id="KW-0520">NAD</keyword>
<sequence length="411" mass="45725">MLSDQTIAIVKSTAPVLEKHGETLTKHFYKRMFSHNPEVAPLFNPANQFAGSQQRALAAAICAYAANIDNLEVLGGAVELIAQKHASLRIKPEHYPIVGENLLASIREVLGEAATDDIVNAWGEAYGFLADILIGREAQIYREQAAAPGGWEEFKNFRVTRKEKESDIITSFYLVPADGGTVPSFKPGQYITVRVPSPCGHTTMRNYSLSDKPGQDYLRISVKRETGPKADTPKGYVSNMLHDAMDVGAMIEIAPPSGEFFLDVTEKHERPLVLMAGGIGITPLYSILKTALEEMPERKIILVHGSLHENVQPFRAELEQLASRHNNLQTHFRYNEPPCEGVVRHPSCDTGMIDAALIEHLVPEKDADYYFCGPKPFMVSMYHQLLEWGIPASQVHFEFFGPRQDLERKAA</sequence>
<dbReference type="SUPFAM" id="SSF46458">
    <property type="entry name" value="Globin-like"/>
    <property type="match status" value="1"/>
</dbReference>
<dbReference type="Pfam" id="PF00175">
    <property type="entry name" value="NAD_binding_1"/>
    <property type="match status" value="1"/>
</dbReference>
<evidence type="ECO:0000256" key="10">
    <source>
        <dbReference type="ARBA" id="ARBA00023002"/>
    </source>
</evidence>
<dbReference type="PRINTS" id="PR00406">
    <property type="entry name" value="CYTB5RDTASE"/>
</dbReference>
<comment type="catalytic activity">
    <reaction evidence="13 15">
        <text>2 nitric oxide + NADH + 2 O2 = 2 nitrate + NAD(+) + H(+)</text>
        <dbReference type="Rhea" id="RHEA:19469"/>
        <dbReference type="ChEBI" id="CHEBI:15378"/>
        <dbReference type="ChEBI" id="CHEBI:15379"/>
        <dbReference type="ChEBI" id="CHEBI:16480"/>
        <dbReference type="ChEBI" id="CHEBI:17632"/>
        <dbReference type="ChEBI" id="CHEBI:57540"/>
        <dbReference type="ChEBI" id="CHEBI:57945"/>
        <dbReference type="EC" id="1.14.12.17"/>
    </reaction>
</comment>
<dbReference type="FunFam" id="2.40.30.10:FF:000034">
    <property type="entry name" value="Flavohemoprotein"/>
    <property type="match status" value="1"/>
</dbReference>
<dbReference type="InterPro" id="IPR001433">
    <property type="entry name" value="OxRdtase_FAD/NAD-bd"/>
</dbReference>
<accession>A0A2W5A846</accession>
<evidence type="ECO:0000256" key="7">
    <source>
        <dbReference type="ARBA" id="ARBA00022723"/>
    </source>
</evidence>
<dbReference type="Gene3D" id="2.40.30.10">
    <property type="entry name" value="Translation factors"/>
    <property type="match status" value="1"/>
</dbReference>
<evidence type="ECO:0000256" key="3">
    <source>
        <dbReference type="ARBA" id="ARBA00022448"/>
    </source>
</evidence>
<keyword evidence="5 15" id="KW-0561">Oxygen transport</keyword>
<comment type="similarity">
    <text evidence="2 15">Belongs to the globin family. Two-domain flavohemoproteins subfamily.</text>
</comment>
<feature type="binding site" evidence="15">
    <location>
        <begin position="278"/>
        <end position="283"/>
    </location>
    <ligand>
        <name>NADP(+)</name>
        <dbReference type="ChEBI" id="CHEBI:58349"/>
    </ligand>
</feature>
<feature type="domain" description="FAD-binding FR-type" evidence="17">
    <location>
        <begin position="152"/>
        <end position="263"/>
    </location>
</feature>
<reference evidence="18 19" key="1">
    <citation type="submission" date="2017-08" db="EMBL/GenBank/DDBJ databases">
        <title>Infants hospitalized years apart are colonized by the same room-sourced microbial strains.</title>
        <authorList>
            <person name="Brooks B."/>
            <person name="Olm M.R."/>
            <person name="Firek B.A."/>
            <person name="Baker R."/>
            <person name="Thomas B.C."/>
            <person name="Morowitz M.J."/>
            <person name="Banfield J.F."/>
        </authorList>
    </citation>
    <scope>NUCLEOTIDE SEQUENCE [LARGE SCALE GENOMIC DNA]</scope>
    <source>
        <strain evidence="18">S2_018_000_R2_104</strain>
    </source>
</reference>
<dbReference type="FunFam" id="1.10.490.10:FF:000003">
    <property type="entry name" value="Flavohemoprotein"/>
    <property type="match status" value="1"/>
</dbReference>
<comment type="similarity">
    <text evidence="1 15">In the C-terminal section; belongs to the flavoprotein pyridine nucleotide cytochrome reductase family.</text>
</comment>
<comment type="caution">
    <text evidence="18">The sequence shown here is derived from an EMBL/GenBank/DDBJ whole genome shotgun (WGS) entry which is preliminary data.</text>
</comment>
<dbReference type="PROSITE" id="PS01033">
    <property type="entry name" value="GLOBIN"/>
    <property type="match status" value="1"/>
</dbReference>
<dbReference type="InterPro" id="IPR000971">
    <property type="entry name" value="Globin"/>
</dbReference>
<feature type="binding site" evidence="15">
    <location>
        <begin position="399"/>
        <end position="402"/>
    </location>
    <ligand>
        <name>FAD</name>
        <dbReference type="ChEBI" id="CHEBI:57692"/>
    </ligand>
</feature>
<dbReference type="GO" id="GO:0046210">
    <property type="term" value="P:nitric oxide catabolic process"/>
    <property type="evidence" value="ECO:0007669"/>
    <property type="project" value="TreeGrafter"/>
</dbReference>
<keyword evidence="3 15" id="KW-0813">Transport</keyword>
<gene>
    <name evidence="15" type="primary">hmp</name>
    <name evidence="18" type="ORF">DI626_01240</name>
</gene>
<feature type="region of interest" description="Reductase" evidence="15">
    <location>
        <begin position="149"/>
        <end position="411"/>
    </location>
</feature>
<keyword evidence="11 15" id="KW-0408">Iron</keyword>
<keyword evidence="8 15" id="KW-0274">FAD</keyword>
<dbReference type="FunFam" id="3.40.50.80:FF:000010">
    <property type="entry name" value="Flavohemoprotein"/>
    <property type="match status" value="1"/>
</dbReference>
<evidence type="ECO:0000256" key="5">
    <source>
        <dbReference type="ARBA" id="ARBA00022621"/>
    </source>
</evidence>
<dbReference type="SUPFAM" id="SSF63380">
    <property type="entry name" value="Riboflavin synthase domain-like"/>
    <property type="match status" value="1"/>
</dbReference>
<dbReference type="InterPro" id="IPR017938">
    <property type="entry name" value="Riboflavin_synthase-like_b-brl"/>
</dbReference>
<dbReference type="InterPro" id="IPR039261">
    <property type="entry name" value="FNR_nucleotide-bd"/>
</dbReference>
<feature type="binding site" evidence="15">
    <location>
        <position position="190"/>
    </location>
    <ligand>
        <name>FAD</name>
        <dbReference type="ChEBI" id="CHEBI:57692"/>
    </ligand>
</feature>
<evidence type="ECO:0000256" key="13">
    <source>
        <dbReference type="ARBA" id="ARBA00048649"/>
    </source>
</evidence>
<feature type="site" description="Involved in heme-bound ligand stabilization and O-O bond activation" evidence="15">
    <location>
        <position position="29"/>
    </location>
</feature>
<evidence type="ECO:0000313" key="19">
    <source>
        <dbReference type="Proteomes" id="UP000249557"/>
    </source>
</evidence>
<dbReference type="SUPFAM" id="SSF52343">
    <property type="entry name" value="Ferredoxin reductase-like, C-terminal NADP-linked domain"/>
    <property type="match status" value="1"/>
</dbReference>
<keyword evidence="7 15" id="KW-0479">Metal-binding</keyword>
<evidence type="ECO:0000256" key="1">
    <source>
        <dbReference type="ARBA" id="ARBA00006401"/>
    </source>
</evidence>
<dbReference type="PANTHER" id="PTHR43396">
    <property type="entry name" value="FLAVOHEMOPROTEIN"/>
    <property type="match status" value="1"/>
</dbReference>
<evidence type="ECO:0000256" key="6">
    <source>
        <dbReference type="ARBA" id="ARBA00022630"/>
    </source>
</evidence>
<feature type="active site" description="Charge relay system" evidence="15">
    <location>
        <position position="137"/>
    </location>
</feature>
<keyword evidence="6 15" id="KW-0285">Flavoprotein</keyword>
<dbReference type="GO" id="GO:0008941">
    <property type="term" value="F:nitric oxide dioxygenase NAD(P)H activity"/>
    <property type="evidence" value="ECO:0007669"/>
    <property type="project" value="UniProtKB-UniRule"/>
</dbReference>
<feature type="binding site" evidence="15">
    <location>
        <begin position="205"/>
        <end position="208"/>
    </location>
    <ligand>
        <name>FAD</name>
        <dbReference type="ChEBI" id="CHEBI:57692"/>
    </ligand>
</feature>
<comment type="domain">
    <text evidence="15">Consists of two distinct domains; an N-terminal heme-containing oxygen-binding domain and a C-terminal reductase domain with binding sites for FAD and NAD(P)H.</text>
</comment>
<proteinExistence type="inferred from homology"/>
<feature type="domain" description="Globin" evidence="16">
    <location>
        <begin position="1"/>
        <end position="138"/>
    </location>
</feature>
<evidence type="ECO:0000256" key="8">
    <source>
        <dbReference type="ARBA" id="ARBA00022827"/>
    </source>
</evidence>
<feature type="binding site" description="proximal binding residue" evidence="15">
    <location>
        <position position="85"/>
    </location>
    <ligand>
        <name>heme b</name>
        <dbReference type="ChEBI" id="CHEBI:60344"/>
    </ligand>
    <ligandPart>
        <name>Fe</name>
        <dbReference type="ChEBI" id="CHEBI:18248"/>
    </ligandPart>
</feature>
<dbReference type="InterPro" id="IPR001709">
    <property type="entry name" value="Flavoprot_Pyr_Nucl_cyt_Rdtase"/>
</dbReference>
<dbReference type="AlphaFoldDB" id="A0A2W5A846"/>
<dbReference type="EMBL" id="QFNK01000011">
    <property type="protein sequence ID" value="PZO88659.1"/>
    <property type="molecule type" value="Genomic_DNA"/>
</dbReference>
<feature type="active site" description="Charge relay system" evidence="15">
    <location>
        <position position="95"/>
    </location>
</feature>
<dbReference type="GO" id="GO:0071500">
    <property type="term" value="P:cellular response to nitrosative stress"/>
    <property type="evidence" value="ECO:0007669"/>
    <property type="project" value="TreeGrafter"/>
</dbReference>
<dbReference type="EC" id="1.14.12.17" evidence="15"/>
<evidence type="ECO:0000256" key="14">
    <source>
        <dbReference type="ARBA" id="ARBA00049433"/>
    </source>
</evidence>
<organism evidence="18 19">
    <name type="scientific">Micavibrio aeruginosavorus</name>
    <dbReference type="NCBI Taxonomy" id="349221"/>
    <lineage>
        <taxon>Bacteria</taxon>
        <taxon>Pseudomonadati</taxon>
        <taxon>Bdellovibrionota</taxon>
        <taxon>Bdellovibrionia</taxon>
        <taxon>Bdellovibrionales</taxon>
        <taxon>Pseudobdellovibrionaceae</taxon>
        <taxon>Micavibrio</taxon>
    </lineage>
</organism>
<dbReference type="GO" id="GO:0005344">
    <property type="term" value="F:oxygen carrier activity"/>
    <property type="evidence" value="ECO:0007669"/>
    <property type="project" value="UniProtKB-UniRule"/>
</dbReference>
<evidence type="ECO:0000259" key="17">
    <source>
        <dbReference type="PROSITE" id="PS51384"/>
    </source>
</evidence>
<comment type="catalytic activity">
    <reaction evidence="14 15">
        <text>2 nitric oxide + NADPH + 2 O2 = 2 nitrate + NADP(+) + H(+)</text>
        <dbReference type="Rhea" id="RHEA:19465"/>
        <dbReference type="ChEBI" id="CHEBI:15378"/>
        <dbReference type="ChEBI" id="CHEBI:15379"/>
        <dbReference type="ChEBI" id="CHEBI:16480"/>
        <dbReference type="ChEBI" id="CHEBI:17632"/>
        <dbReference type="ChEBI" id="CHEBI:57783"/>
        <dbReference type="ChEBI" id="CHEBI:58349"/>
        <dbReference type="EC" id="1.14.12.17"/>
    </reaction>
</comment>
<evidence type="ECO:0000259" key="16">
    <source>
        <dbReference type="PROSITE" id="PS01033"/>
    </source>
</evidence>
<dbReference type="GO" id="GO:0019825">
    <property type="term" value="F:oxygen binding"/>
    <property type="evidence" value="ECO:0007669"/>
    <property type="project" value="InterPro"/>
</dbReference>
<evidence type="ECO:0000256" key="15">
    <source>
        <dbReference type="HAMAP-Rule" id="MF_01252"/>
    </source>
</evidence>
<dbReference type="InterPro" id="IPR017927">
    <property type="entry name" value="FAD-bd_FR_type"/>
</dbReference>
<dbReference type="NCBIfam" id="NF009805">
    <property type="entry name" value="PRK13289.1"/>
    <property type="match status" value="1"/>
</dbReference>
<dbReference type="CDD" id="cd06184">
    <property type="entry name" value="flavohem_like_fad_nad_binding"/>
    <property type="match status" value="1"/>
</dbReference>
<dbReference type="PROSITE" id="PS51384">
    <property type="entry name" value="FAD_FR"/>
    <property type="match status" value="1"/>
</dbReference>
<dbReference type="Pfam" id="PF00970">
    <property type="entry name" value="FAD_binding_6"/>
    <property type="match status" value="1"/>
</dbReference>
<comment type="cofactor">
    <cofactor evidence="15">
        <name>FAD</name>
        <dbReference type="ChEBI" id="CHEBI:57692"/>
    </cofactor>
    <text evidence="15">Binds 1 FAD per subunit.</text>
</comment>
<protein>
    <recommendedName>
        <fullName evidence="15">Flavohemoprotein</fullName>
    </recommendedName>
    <alternativeName>
        <fullName evidence="15">Flavohemoglobin</fullName>
    </alternativeName>
    <alternativeName>
        <fullName evidence="15">Hemoglobin-like protein</fullName>
    </alternativeName>
    <alternativeName>
        <fullName evidence="15">Nitric oxide dioxygenase</fullName>
        <shortName evidence="15">NO oxygenase</shortName>
        <shortName evidence="15">NOD</shortName>
        <ecNumber evidence="15">1.14.12.17</ecNumber>
    </alternativeName>
</protein>
<evidence type="ECO:0000256" key="9">
    <source>
        <dbReference type="ARBA" id="ARBA00022857"/>
    </source>
</evidence>
<dbReference type="InterPro" id="IPR008333">
    <property type="entry name" value="Cbr1-like_FAD-bd_dom"/>
</dbReference>
<comment type="cofactor">
    <cofactor evidence="15">
        <name>heme b</name>
        <dbReference type="ChEBI" id="CHEBI:60344"/>
    </cofactor>
    <text evidence="15">Binds 1 heme b (iron(II)-protoporphyrin IX) group per subunit.</text>
</comment>
<dbReference type="PANTHER" id="PTHR43396:SF3">
    <property type="entry name" value="FLAVOHEMOPROTEIN"/>
    <property type="match status" value="1"/>
</dbReference>
<dbReference type="GO" id="GO:0020037">
    <property type="term" value="F:heme binding"/>
    <property type="evidence" value="ECO:0007669"/>
    <property type="project" value="InterPro"/>
</dbReference>
<dbReference type="Pfam" id="PF00042">
    <property type="entry name" value="Globin"/>
    <property type="match status" value="1"/>
</dbReference>
<dbReference type="GO" id="GO:0046872">
    <property type="term" value="F:metal ion binding"/>
    <property type="evidence" value="ECO:0007669"/>
    <property type="project" value="UniProtKB-KW"/>
</dbReference>
<dbReference type="GO" id="GO:0071949">
    <property type="term" value="F:FAD binding"/>
    <property type="evidence" value="ECO:0007669"/>
    <property type="project" value="InterPro"/>
</dbReference>
<dbReference type="PRINTS" id="PR00371">
    <property type="entry name" value="FPNCR"/>
</dbReference>
<dbReference type="Gene3D" id="1.10.490.10">
    <property type="entry name" value="Globins"/>
    <property type="match status" value="1"/>
</dbReference>
<feature type="site" description="Influences the redox potential of the prosthetic heme and FAD groups" evidence="15">
    <location>
        <position position="398"/>
    </location>
</feature>
<keyword evidence="10 15" id="KW-0560">Oxidoreductase</keyword>
<dbReference type="InterPro" id="IPR009050">
    <property type="entry name" value="Globin-like_sf"/>
</dbReference>
<evidence type="ECO:0000313" key="18">
    <source>
        <dbReference type="EMBL" id="PZO88659.1"/>
    </source>
</evidence>
<dbReference type="Gene3D" id="3.40.50.80">
    <property type="entry name" value="Nucleotide-binding domain of ferredoxin-NADP reductase (FNR) module"/>
    <property type="match status" value="1"/>
</dbReference>
<keyword evidence="4 15" id="KW-0349">Heme</keyword>
<evidence type="ECO:0000256" key="2">
    <source>
        <dbReference type="ARBA" id="ARBA00008414"/>
    </source>
</evidence>
<evidence type="ECO:0000256" key="12">
    <source>
        <dbReference type="ARBA" id="ARBA00023027"/>
    </source>
</evidence>
<evidence type="ECO:0000256" key="11">
    <source>
        <dbReference type="ARBA" id="ARBA00023004"/>
    </source>
</evidence>
<dbReference type="Proteomes" id="UP000249557">
    <property type="component" value="Unassembled WGS sequence"/>
</dbReference>